<dbReference type="SUPFAM" id="SSF53448">
    <property type="entry name" value="Nucleotide-diphospho-sugar transferases"/>
    <property type="match status" value="1"/>
</dbReference>
<accession>A0A3N2AR79</accession>
<reference evidence="4 5" key="1">
    <citation type="submission" date="2018-11" db="EMBL/GenBank/DDBJ databases">
        <title>Sequencing the genomes of 1000 actinobacteria strains.</title>
        <authorList>
            <person name="Klenk H.-P."/>
        </authorList>
    </citation>
    <scope>NUCLEOTIDE SEQUENCE [LARGE SCALE GENOMIC DNA]</scope>
    <source>
        <strain evidence="4 5">DSM 9580</strain>
    </source>
</reference>
<evidence type="ECO:0000313" key="5">
    <source>
        <dbReference type="Proteomes" id="UP000275456"/>
    </source>
</evidence>
<dbReference type="AlphaFoldDB" id="A0A3N2AR79"/>
<evidence type="ECO:0000256" key="1">
    <source>
        <dbReference type="ARBA" id="ARBA00006739"/>
    </source>
</evidence>
<dbReference type="CDD" id="cd04187">
    <property type="entry name" value="DPM1_like_bac"/>
    <property type="match status" value="1"/>
</dbReference>
<protein>
    <submittedName>
        <fullName evidence="4">Glycosyltransferase involved in cell wall biosynthesis</fullName>
    </submittedName>
</protein>
<dbReference type="PANTHER" id="PTHR48090:SF8">
    <property type="entry name" value="GLYCOSYLTRANSFERASE CSBB-RELATED"/>
    <property type="match status" value="1"/>
</dbReference>
<dbReference type="OrthoDB" id="9811884at2"/>
<sequence length="311" mass="34420">MAPRYSIVIPVYKNEETIPSLFARLRDLSTRWRDLEVVLVVDGSPDRSADVIRAELTDAPFSVQLVEHSRNFGSFEAIRSGLAVVRGDYVGVMAADLQEPTSLVEEFFTILEAGDWDVAVGTRQSRDDPGSSKLLSGTYWSLYRRLIQPEMPKGGIDIFGCTREVAARLVALEESHSSLVGLLLWVGYRRVEVPYARVAREHGKSGWSLRRKIGYFLDSSFSFTNAPITVITLVGILGTVTTIVIALTVFISWALGRIPVEGFTALMLVNLGGTGAILIALGVIGSYVRRGFDNSKRRPHAIVARRTEFER</sequence>
<comment type="caution">
    <text evidence="4">The sequence shown here is derived from an EMBL/GenBank/DDBJ whole genome shotgun (WGS) entry which is preliminary data.</text>
</comment>
<dbReference type="InterPro" id="IPR029044">
    <property type="entry name" value="Nucleotide-diphossugar_trans"/>
</dbReference>
<dbReference type="GO" id="GO:0005886">
    <property type="term" value="C:plasma membrane"/>
    <property type="evidence" value="ECO:0007669"/>
    <property type="project" value="TreeGrafter"/>
</dbReference>
<keyword evidence="2" id="KW-0472">Membrane</keyword>
<comment type="similarity">
    <text evidence="1">Belongs to the glycosyltransferase 2 family.</text>
</comment>
<evidence type="ECO:0000259" key="3">
    <source>
        <dbReference type="Pfam" id="PF00535"/>
    </source>
</evidence>
<dbReference type="PANTHER" id="PTHR48090">
    <property type="entry name" value="UNDECAPRENYL-PHOSPHATE 4-DEOXY-4-FORMAMIDO-L-ARABINOSE TRANSFERASE-RELATED"/>
    <property type="match status" value="1"/>
</dbReference>
<feature type="transmembrane region" description="Helical" evidence="2">
    <location>
        <begin position="230"/>
        <end position="255"/>
    </location>
</feature>
<evidence type="ECO:0000256" key="2">
    <source>
        <dbReference type="SAM" id="Phobius"/>
    </source>
</evidence>
<keyword evidence="2" id="KW-1133">Transmembrane helix</keyword>
<dbReference type="RefSeq" id="WP_123696499.1">
    <property type="nucleotide sequence ID" value="NZ_RKHJ01000001.1"/>
</dbReference>
<dbReference type="InterPro" id="IPR001173">
    <property type="entry name" value="Glyco_trans_2-like"/>
</dbReference>
<dbReference type="Pfam" id="PF00535">
    <property type="entry name" value="Glycos_transf_2"/>
    <property type="match status" value="1"/>
</dbReference>
<dbReference type="EMBL" id="RKHJ01000001">
    <property type="protein sequence ID" value="ROR65405.1"/>
    <property type="molecule type" value="Genomic_DNA"/>
</dbReference>
<proteinExistence type="inferred from homology"/>
<dbReference type="GO" id="GO:0016740">
    <property type="term" value="F:transferase activity"/>
    <property type="evidence" value="ECO:0007669"/>
    <property type="project" value="UniProtKB-KW"/>
</dbReference>
<feature type="domain" description="Glycosyltransferase 2-like" evidence="3">
    <location>
        <begin position="6"/>
        <end position="149"/>
    </location>
</feature>
<keyword evidence="4" id="KW-0808">Transferase</keyword>
<dbReference type="Proteomes" id="UP000275456">
    <property type="component" value="Unassembled WGS sequence"/>
</dbReference>
<keyword evidence="2" id="KW-0812">Transmembrane</keyword>
<feature type="transmembrane region" description="Helical" evidence="2">
    <location>
        <begin position="267"/>
        <end position="288"/>
    </location>
</feature>
<keyword evidence="5" id="KW-1185">Reference proteome</keyword>
<evidence type="ECO:0000313" key="4">
    <source>
        <dbReference type="EMBL" id="ROR65405.1"/>
    </source>
</evidence>
<organism evidence="4 5">
    <name type="scientific">Agrococcus jenensis</name>
    <dbReference type="NCBI Taxonomy" id="46353"/>
    <lineage>
        <taxon>Bacteria</taxon>
        <taxon>Bacillati</taxon>
        <taxon>Actinomycetota</taxon>
        <taxon>Actinomycetes</taxon>
        <taxon>Micrococcales</taxon>
        <taxon>Microbacteriaceae</taxon>
        <taxon>Agrococcus</taxon>
    </lineage>
</organism>
<dbReference type="Gene3D" id="3.90.550.10">
    <property type="entry name" value="Spore Coat Polysaccharide Biosynthesis Protein SpsA, Chain A"/>
    <property type="match status" value="1"/>
</dbReference>
<name>A0A3N2AR79_9MICO</name>
<gene>
    <name evidence="4" type="ORF">EDD26_0771</name>
</gene>
<dbReference type="InterPro" id="IPR050256">
    <property type="entry name" value="Glycosyltransferase_2"/>
</dbReference>